<dbReference type="Proteomes" id="UP001246858">
    <property type="component" value="Unassembled WGS sequence"/>
</dbReference>
<name>A0ACC6KWB5_9SPHI</name>
<sequence length="314" mass="36344">MPVKIPNNLPAIELLKKENIFVMSDLRANTQDIRPMLMLILNLMPLKISAETDFVRLLSNNPLQVEVEFLRLDSHTSKNTSEEHLEMFYKGFGEIKENFYDGLIITGAPVEMLEFEEVSYWNEITQIFDWARKHVTSTLYICWASQAALYHFYGVEKKPLNEKLSGVFKHTAIEKGHSLLRGFDDEFFIPHSRHTTILKSDLADKKDLHILSESLDAGVAILYSRGGREFYLTGHSEYAPLTLHEEYVRDRNKGLDVPVPKNYYRDNNPENAPLVCWTSHANLLFNNWLNYFVYQETPYHLEDVGKLGEIVQNG</sequence>
<protein>
    <submittedName>
        <fullName evidence="1">Homoserine O-succinyltransferase</fullName>
        <ecNumber evidence="1">2.3.1.46</ecNumber>
    </submittedName>
</protein>
<dbReference type="EMBL" id="JAVDTF010000001">
    <property type="protein sequence ID" value="MDR6783378.1"/>
    <property type="molecule type" value="Genomic_DNA"/>
</dbReference>
<organism evidence="1 2">
    <name type="scientific">Pedobacter africanus</name>
    <dbReference type="NCBI Taxonomy" id="151894"/>
    <lineage>
        <taxon>Bacteria</taxon>
        <taxon>Pseudomonadati</taxon>
        <taxon>Bacteroidota</taxon>
        <taxon>Sphingobacteriia</taxon>
        <taxon>Sphingobacteriales</taxon>
        <taxon>Sphingobacteriaceae</taxon>
        <taxon>Pedobacter</taxon>
    </lineage>
</organism>
<comment type="caution">
    <text evidence="1">The sequence shown here is derived from an EMBL/GenBank/DDBJ whole genome shotgun (WGS) entry which is preliminary data.</text>
</comment>
<proteinExistence type="predicted"/>
<evidence type="ECO:0000313" key="2">
    <source>
        <dbReference type="Proteomes" id="UP001246858"/>
    </source>
</evidence>
<evidence type="ECO:0000313" key="1">
    <source>
        <dbReference type="EMBL" id="MDR6783378.1"/>
    </source>
</evidence>
<reference evidence="1" key="1">
    <citation type="submission" date="2023-07" db="EMBL/GenBank/DDBJ databases">
        <title>Sorghum-associated microbial communities from plants grown in Nebraska, USA.</title>
        <authorList>
            <person name="Schachtman D."/>
        </authorList>
    </citation>
    <scope>NUCLEOTIDE SEQUENCE</scope>
    <source>
        <strain evidence="1">2697</strain>
    </source>
</reference>
<accession>A0ACC6KWB5</accession>
<keyword evidence="1" id="KW-0012">Acyltransferase</keyword>
<keyword evidence="1" id="KW-0808">Transferase</keyword>
<dbReference type="EC" id="2.3.1.46" evidence="1"/>
<keyword evidence="2" id="KW-1185">Reference proteome</keyword>
<gene>
    <name evidence="1" type="ORF">J2X78_001930</name>
</gene>